<proteinExistence type="inferred from homology"/>
<dbReference type="FunFam" id="3.40.50.720:FF:000039">
    <property type="entry name" value="Alcohol dehydrogenase AdhP"/>
    <property type="match status" value="1"/>
</dbReference>
<dbReference type="Proteomes" id="UP000483672">
    <property type="component" value="Unassembled WGS sequence"/>
</dbReference>
<evidence type="ECO:0000256" key="3">
    <source>
        <dbReference type="ARBA" id="ARBA00022723"/>
    </source>
</evidence>
<keyword evidence="6" id="KW-0520">NAD</keyword>
<dbReference type="Pfam" id="PF00107">
    <property type="entry name" value="ADH_zinc_N"/>
    <property type="match status" value="1"/>
</dbReference>
<evidence type="ECO:0000259" key="7">
    <source>
        <dbReference type="SMART" id="SM00829"/>
    </source>
</evidence>
<reference evidence="11 12" key="1">
    <citation type="submission" date="2019-06" db="EMBL/GenBank/DDBJ databases">
        <authorList>
            <person name="Palmer J.M."/>
        </authorList>
    </citation>
    <scope>NUCLEOTIDE SEQUENCE [LARGE SCALE GENOMIC DNA]</scope>
    <source>
        <strain evidence="10 12">TWF191</strain>
        <strain evidence="9">TWF679</strain>
        <strain evidence="8 11">TWF788</strain>
    </source>
</reference>
<dbReference type="SMART" id="SM00829">
    <property type="entry name" value="PKS_ER"/>
    <property type="match status" value="1"/>
</dbReference>
<evidence type="ECO:0000313" key="9">
    <source>
        <dbReference type="EMBL" id="KAF3208006.1"/>
    </source>
</evidence>
<dbReference type="OrthoDB" id="256333at2759"/>
<dbReference type="InterPro" id="IPR020843">
    <property type="entry name" value="ER"/>
</dbReference>
<evidence type="ECO:0000313" key="8">
    <source>
        <dbReference type="EMBL" id="KAF3170680.1"/>
    </source>
</evidence>
<evidence type="ECO:0000256" key="6">
    <source>
        <dbReference type="ARBA" id="ARBA00023027"/>
    </source>
</evidence>
<evidence type="ECO:0000313" key="11">
    <source>
        <dbReference type="Proteomes" id="UP000479691"/>
    </source>
</evidence>
<keyword evidence="4" id="KW-0862">Zinc</keyword>
<comment type="caution">
    <text evidence="10">The sequence shown here is derived from an EMBL/GenBank/DDBJ whole genome shotgun (WGS) entry which is preliminary data.</text>
</comment>
<dbReference type="Proteomes" id="UP000479691">
    <property type="component" value="Unassembled WGS sequence"/>
</dbReference>
<accession>A0A6G1MCY7</accession>
<dbReference type="PANTHER" id="PTHR42940">
    <property type="entry name" value="ALCOHOL DEHYDROGENASE 1-RELATED"/>
    <property type="match status" value="1"/>
</dbReference>
<sequence length="354" mass="37532">MSSSLPSTFKAAVVDQPGHTQTYGARPGEESPVKFTLKDVPLKPPTHGQVLVKVIASGICGSDVHILNGHVGAQFPHVSGHEIIGEVAAIPETEDHWKVGDRVGGGWHGGHCQFCTQCKRGQFLLCENEAINGVTMWGGLAQYVLLRREAVVSIPKDVDPAAYAPILCAGVTVFNGLRNMNVRHGGTVAIAGVGGLGHLAIQYAANMGYKVVAIGRNEAKKEESLKLGAKSYIYGSPEENAEQLRKLGGADCIVITANSPDLTSKLQGGLAKGGTLLVLAIVGSAPFDSTALITQQHAVRGWPAGSSIDSEEAIDFAKEFGVNCIVQKFPLDKIQEAYDIVDNGKVRYRSVIVM</sequence>
<evidence type="ECO:0000313" key="12">
    <source>
        <dbReference type="Proteomes" id="UP000483672"/>
    </source>
</evidence>
<name>A0A6G1MCY7_ORBOL</name>
<comment type="cofactor">
    <cofactor evidence="1">
        <name>Zn(2+)</name>
        <dbReference type="ChEBI" id="CHEBI:29105"/>
    </cofactor>
</comment>
<evidence type="ECO:0000256" key="5">
    <source>
        <dbReference type="ARBA" id="ARBA00023002"/>
    </source>
</evidence>
<dbReference type="GO" id="GO:0004022">
    <property type="term" value="F:alcohol dehydrogenase (NAD+) activity"/>
    <property type="evidence" value="ECO:0007669"/>
    <property type="project" value="TreeGrafter"/>
</dbReference>
<dbReference type="AlphaFoldDB" id="A0A6G1MCY7"/>
<dbReference type="InterPro" id="IPR036291">
    <property type="entry name" value="NAD(P)-bd_dom_sf"/>
</dbReference>
<dbReference type="GO" id="GO:0005737">
    <property type="term" value="C:cytoplasm"/>
    <property type="evidence" value="ECO:0007669"/>
    <property type="project" value="TreeGrafter"/>
</dbReference>
<dbReference type="InterPro" id="IPR011032">
    <property type="entry name" value="GroES-like_sf"/>
</dbReference>
<evidence type="ECO:0000256" key="1">
    <source>
        <dbReference type="ARBA" id="ARBA00001947"/>
    </source>
</evidence>
<organism evidence="10 12">
    <name type="scientific">Orbilia oligospora</name>
    <name type="common">Nematode-trapping fungus</name>
    <name type="synonym">Arthrobotrys oligospora</name>
    <dbReference type="NCBI Taxonomy" id="2813651"/>
    <lineage>
        <taxon>Eukaryota</taxon>
        <taxon>Fungi</taxon>
        <taxon>Dikarya</taxon>
        <taxon>Ascomycota</taxon>
        <taxon>Pezizomycotina</taxon>
        <taxon>Orbiliomycetes</taxon>
        <taxon>Orbiliales</taxon>
        <taxon>Orbiliaceae</taxon>
        <taxon>Orbilia</taxon>
    </lineage>
</organism>
<keyword evidence="3" id="KW-0479">Metal-binding</keyword>
<dbReference type="PANTHER" id="PTHR42940:SF7">
    <property type="entry name" value="ALCOHOL DEHYDROGENASE-LIKE N-TERMINAL DOMAIN-CONTAINING PROTEIN"/>
    <property type="match status" value="1"/>
</dbReference>
<evidence type="ECO:0000313" key="10">
    <source>
        <dbReference type="EMBL" id="KAF3225350.1"/>
    </source>
</evidence>
<dbReference type="EMBL" id="WIPF01000028">
    <property type="protein sequence ID" value="KAF3225350.1"/>
    <property type="molecule type" value="Genomic_DNA"/>
</dbReference>
<dbReference type="Proteomes" id="UP000614610">
    <property type="component" value="Unassembled WGS sequence"/>
</dbReference>
<keyword evidence="5" id="KW-0560">Oxidoreductase</keyword>
<evidence type="ECO:0000256" key="2">
    <source>
        <dbReference type="ARBA" id="ARBA00008072"/>
    </source>
</evidence>
<dbReference type="InterPro" id="IPR013149">
    <property type="entry name" value="ADH-like_C"/>
</dbReference>
<dbReference type="InterPro" id="IPR013154">
    <property type="entry name" value="ADH-like_N"/>
</dbReference>
<dbReference type="GO" id="GO:0046872">
    <property type="term" value="F:metal ion binding"/>
    <property type="evidence" value="ECO:0007669"/>
    <property type="project" value="UniProtKB-KW"/>
</dbReference>
<dbReference type="Gene3D" id="3.90.180.10">
    <property type="entry name" value="Medium-chain alcohol dehydrogenases, catalytic domain"/>
    <property type="match status" value="1"/>
</dbReference>
<dbReference type="SUPFAM" id="SSF51735">
    <property type="entry name" value="NAD(P)-binding Rossmann-fold domains"/>
    <property type="match status" value="1"/>
</dbReference>
<protein>
    <recommendedName>
        <fullName evidence="7">Enoyl reductase (ER) domain-containing protein</fullName>
    </recommendedName>
</protein>
<gene>
    <name evidence="10" type="ORF">TWF191_005401</name>
    <name evidence="9" type="ORF">TWF679_007909</name>
    <name evidence="8" type="ORF">TWF788_010143</name>
</gene>
<comment type="similarity">
    <text evidence="2">Belongs to the zinc-containing alcohol dehydrogenase family.</text>
</comment>
<feature type="domain" description="Enoyl reductase (ER)" evidence="7">
    <location>
        <begin position="28"/>
        <end position="352"/>
    </location>
</feature>
<dbReference type="Pfam" id="PF08240">
    <property type="entry name" value="ADH_N"/>
    <property type="match status" value="1"/>
</dbReference>
<dbReference type="EMBL" id="JAABOE010000073">
    <property type="protein sequence ID" value="KAF3170680.1"/>
    <property type="molecule type" value="Genomic_DNA"/>
</dbReference>
<dbReference type="EMBL" id="WIWT01000049">
    <property type="protein sequence ID" value="KAF3208006.1"/>
    <property type="molecule type" value="Genomic_DNA"/>
</dbReference>
<dbReference type="Gene3D" id="3.40.50.720">
    <property type="entry name" value="NAD(P)-binding Rossmann-like Domain"/>
    <property type="match status" value="1"/>
</dbReference>
<dbReference type="SUPFAM" id="SSF50129">
    <property type="entry name" value="GroES-like"/>
    <property type="match status" value="1"/>
</dbReference>
<evidence type="ECO:0000256" key="4">
    <source>
        <dbReference type="ARBA" id="ARBA00022833"/>
    </source>
</evidence>